<keyword evidence="3" id="KW-1185">Reference proteome</keyword>
<dbReference type="STRING" id="1291734.FD02_GL000297"/>
<feature type="transmembrane region" description="Helical" evidence="1">
    <location>
        <begin position="92"/>
        <end position="117"/>
    </location>
</feature>
<dbReference type="AlphaFoldDB" id="A0A0R1JIS7"/>
<keyword evidence="1" id="KW-0472">Membrane</keyword>
<feature type="transmembrane region" description="Helical" evidence="1">
    <location>
        <begin position="12"/>
        <end position="33"/>
    </location>
</feature>
<evidence type="ECO:0000313" key="3">
    <source>
        <dbReference type="Proteomes" id="UP000051804"/>
    </source>
</evidence>
<feature type="transmembrane region" description="Helical" evidence="1">
    <location>
        <begin position="45"/>
        <end position="72"/>
    </location>
</feature>
<accession>A0A0R1JIS7</accession>
<reference evidence="2 3" key="1">
    <citation type="journal article" date="2015" name="Genome Announc.">
        <title>Expanding the biotechnology potential of lactobacilli through comparative genomics of 213 strains and associated genera.</title>
        <authorList>
            <person name="Sun Z."/>
            <person name="Harris H.M."/>
            <person name="McCann A."/>
            <person name="Guo C."/>
            <person name="Argimon S."/>
            <person name="Zhang W."/>
            <person name="Yang X."/>
            <person name="Jeffery I.B."/>
            <person name="Cooney J.C."/>
            <person name="Kagawa T.F."/>
            <person name="Liu W."/>
            <person name="Song Y."/>
            <person name="Salvetti E."/>
            <person name="Wrobel A."/>
            <person name="Rasinkangas P."/>
            <person name="Parkhill J."/>
            <person name="Rea M.C."/>
            <person name="O'Sullivan O."/>
            <person name="Ritari J."/>
            <person name="Douillard F.P."/>
            <person name="Paul Ross R."/>
            <person name="Yang R."/>
            <person name="Briner A.E."/>
            <person name="Felis G.E."/>
            <person name="de Vos W.M."/>
            <person name="Barrangou R."/>
            <person name="Klaenhammer T.R."/>
            <person name="Caufield P.W."/>
            <person name="Cui Y."/>
            <person name="Zhang H."/>
            <person name="O'Toole P.W."/>
        </authorList>
    </citation>
    <scope>NUCLEOTIDE SEQUENCE [LARGE SCALE GENOMIC DNA]</scope>
    <source>
        <strain evidence="2 3">JCM 17158</strain>
    </source>
</reference>
<dbReference type="EMBL" id="AZDJ01000030">
    <property type="protein sequence ID" value="KRK71112.1"/>
    <property type="molecule type" value="Genomic_DNA"/>
</dbReference>
<dbReference type="Proteomes" id="UP000051804">
    <property type="component" value="Unassembled WGS sequence"/>
</dbReference>
<keyword evidence="1" id="KW-0812">Transmembrane</keyword>
<comment type="caution">
    <text evidence="2">The sequence shown here is derived from an EMBL/GenBank/DDBJ whole genome shotgun (WGS) entry which is preliminary data.</text>
</comment>
<sequence length="129" mass="13769">MQGILGCLTALPIFYLGWPMSLAALGIGIAQLIQLPVGQRWRTAPVLMVVATSLEILFWLGLIVTVGSVTGWQSTADGSLSNAQTLRLVTGIGAWALVAIASWVTRIVATVFAFIAYARANRELLANEN</sequence>
<dbReference type="PATRIC" id="fig|1291734.4.peg.307"/>
<organism evidence="2 3">
    <name type="scientific">Lacticaseibacillus nasuensis JCM 17158</name>
    <dbReference type="NCBI Taxonomy" id="1291734"/>
    <lineage>
        <taxon>Bacteria</taxon>
        <taxon>Bacillati</taxon>
        <taxon>Bacillota</taxon>
        <taxon>Bacilli</taxon>
        <taxon>Lactobacillales</taxon>
        <taxon>Lactobacillaceae</taxon>
        <taxon>Lacticaseibacillus</taxon>
    </lineage>
</organism>
<evidence type="ECO:0000313" key="2">
    <source>
        <dbReference type="EMBL" id="KRK71112.1"/>
    </source>
</evidence>
<keyword evidence="1" id="KW-1133">Transmembrane helix</keyword>
<protein>
    <submittedName>
        <fullName evidence="2">Uncharacterized protein</fullName>
    </submittedName>
</protein>
<proteinExistence type="predicted"/>
<gene>
    <name evidence="2" type="ORF">FD02_GL000297</name>
</gene>
<name>A0A0R1JIS7_9LACO</name>
<evidence type="ECO:0000256" key="1">
    <source>
        <dbReference type="SAM" id="Phobius"/>
    </source>
</evidence>